<sequence>MENVVVGSEAVVRPVAVVGAVGSGFALGAAAAAVGGSGSSTARPGRYRPGVGFGAGSVIRGWSSPPLRLLAAGASLNGMSPPPVIMYPPDEQGGQRVRVDRTILGLAHRAY</sequence>
<dbReference type="AlphaFoldDB" id="A0A941B2Y9"/>
<protein>
    <submittedName>
        <fullName evidence="1">Uncharacterized protein</fullName>
    </submittedName>
</protein>
<proteinExistence type="predicted"/>
<dbReference type="EMBL" id="JAGPNL010000003">
    <property type="protein sequence ID" value="MBQ0827682.1"/>
    <property type="molecule type" value="Genomic_DNA"/>
</dbReference>
<keyword evidence="2" id="KW-1185">Reference proteome</keyword>
<reference evidence="1" key="1">
    <citation type="submission" date="2021-04" db="EMBL/GenBank/DDBJ databases">
        <title>Genome seq and assembly of Streptomyces sp. RG38.</title>
        <authorList>
            <person name="Chhetri G."/>
        </authorList>
    </citation>
    <scope>NUCLEOTIDE SEQUENCE</scope>
    <source>
        <strain evidence="1">RG38</strain>
    </source>
</reference>
<gene>
    <name evidence="1" type="ORF">J5Y05_14355</name>
</gene>
<evidence type="ECO:0000313" key="1">
    <source>
        <dbReference type="EMBL" id="MBQ0827682.1"/>
    </source>
</evidence>
<comment type="caution">
    <text evidence="1">The sequence shown here is derived from an EMBL/GenBank/DDBJ whole genome shotgun (WGS) entry which is preliminary data.</text>
</comment>
<name>A0A941B2Y9_9ACTN</name>
<dbReference type="Proteomes" id="UP000677875">
    <property type="component" value="Unassembled WGS sequence"/>
</dbReference>
<dbReference type="RefSeq" id="WP_210872819.1">
    <property type="nucleotide sequence ID" value="NZ_JAGPNL010000003.1"/>
</dbReference>
<accession>A0A941B2Y9</accession>
<organism evidence="1 2">
    <name type="scientific">Streptomyces tagetis</name>
    <dbReference type="NCBI Taxonomy" id="2820809"/>
    <lineage>
        <taxon>Bacteria</taxon>
        <taxon>Bacillati</taxon>
        <taxon>Actinomycetota</taxon>
        <taxon>Actinomycetes</taxon>
        <taxon>Kitasatosporales</taxon>
        <taxon>Streptomycetaceae</taxon>
        <taxon>Streptomyces</taxon>
    </lineage>
</organism>
<evidence type="ECO:0000313" key="2">
    <source>
        <dbReference type="Proteomes" id="UP000677875"/>
    </source>
</evidence>